<dbReference type="Proteomes" id="UP001596266">
    <property type="component" value="Unassembled WGS sequence"/>
</dbReference>
<gene>
    <name evidence="1" type="ORF">ACFP57_07110</name>
</gene>
<organism evidence="1 2">
    <name type="scientific">Luteococcus sanguinis</name>
    <dbReference type="NCBI Taxonomy" id="174038"/>
    <lineage>
        <taxon>Bacteria</taxon>
        <taxon>Bacillati</taxon>
        <taxon>Actinomycetota</taxon>
        <taxon>Actinomycetes</taxon>
        <taxon>Propionibacteriales</taxon>
        <taxon>Propionibacteriaceae</taxon>
        <taxon>Luteococcus</taxon>
    </lineage>
</organism>
<dbReference type="PANTHER" id="PTHR43611">
    <property type="entry name" value="ALPHA-D-GLUCOSE 1-PHOSPHATE PHOSPHATASE"/>
    <property type="match status" value="1"/>
</dbReference>
<name>A0ABW1X067_9ACTN</name>
<dbReference type="RefSeq" id="WP_343884246.1">
    <property type="nucleotide sequence ID" value="NZ_BAAAKI010000001.1"/>
</dbReference>
<dbReference type="SFLD" id="SFLDG01129">
    <property type="entry name" value="C1.5:_HAD__Beta-PGM__Phosphata"/>
    <property type="match status" value="1"/>
</dbReference>
<evidence type="ECO:0000313" key="2">
    <source>
        <dbReference type="Proteomes" id="UP001596266"/>
    </source>
</evidence>
<evidence type="ECO:0000313" key="1">
    <source>
        <dbReference type="EMBL" id="MFC6396755.1"/>
    </source>
</evidence>
<dbReference type="SFLD" id="SFLDS00003">
    <property type="entry name" value="Haloacid_Dehalogenase"/>
    <property type="match status" value="1"/>
</dbReference>
<dbReference type="InterPro" id="IPR006439">
    <property type="entry name" value="HAD-SF_hydro_IA"/>
</dbReference>
<keyword evidence="2" id="KW-1185">Reference proteome</keyword>
<reference evidence="2" key="1">
    <citation type="journal article" date="2019" name="Int. J. Syst. Evol. Microbiol.">
        <title>The Global Catalogue of Microorganisms (GCM) 10K type strain sequencing project: providing services to taxonomists for standard genome sequencing and annotation.</title>
        <authorList>
            <consortium name="The Broad Institute Genomics Platform"/>
            <consortium name="The Broad Institute Genome Sequencing Center for Infectious Disease"/>
            <person name="Wu L."/>
            <person name="Ma J."/>
        </authorList>
    </citation>
    <scope>NUCLEOTIDE SEQUENCE [LARGE SCALE GENOMIC DNA]</scope>
    <source>
        <strain evidence="2">CGMCC 1.15277</strain>
    </source>
</reference>
<comment type="caution">
    <text evidence="1">The sequence shown here is derived from an EMBL/GenBank/DDBJ whole genome shotgun (WGS) entry which is preliminary data.</text>
</comment>
<dbReference type="InterPro" id="IPR036412">
    <property type="entry name" value="HAD-like_sf"/>
</dbReference>
<proteinExistence type="predicted"/>
<dbReference type="SUPFAM" id="SSF56784">
    <property type="entry name" value="HAD-like"/>
    <property type="match status" value="1"/>
</dbReference>
<keyword evidence="1" id="KW-0378">Hydrolase</keyword>
<dbReference type="EMBL" id="JBHSUA010000015">
    <property type="protein sequence ID" value="MFC6396755.1"/>
    <property type="molecule type" value="Genomic_DNA"/>
</dbReference>
<dbReference type="GO" id="GO:0016787">
    <property type="term" value="F:hydrolase activity"/>
    <property type="evidence" value="ECO:0007669"/>
    <property type="project" value="UniProtKB-KW"/>
</dbReference>
<accession>A0ABW1X067</accession>
<dbReference type="PANTHER" id="PTHR43611:SF3">
    <property type="entry name" value="FLAVIN MONONUCLEOTIDE HYDROLASE 1, CHLOROPLATIC"/>
    <property type="match status" value="1"/>
</dbReference>
<dbReference type="InterPro" id="IPR023214">
    <property type="entry name" value="HAD_sf"/>
</dbReference>
<sequence>MAIRAVLFDLGGVLAHETDQVTALADTLGLDLEAVRASYWQYRPDYDWGRSTDVQYWSAVAGRTLDERRATQLASEDSARWMRIRPAAREILGDLRDAGVPRFVLSNAQAPIQAAIDAAEWRHLVDGRFVSGQLRLAKPGAAIYRHVEDALELSGAELAFIDDRPANLEVPVELGWQTHLWRDDADTRDWLVGLGLLPA</sequence>
<dbReference type="NCBIfam" id="TIGR01509">
    <property type="entry name" value="HAD-SF-IA-v3"/>
    <property type="match status" value="1"/>
</dbReference>
<dbReference type="PRINTS" id="PR00413">
    <property type="entry name" value="HADHALOGNASE"/>
</dbReference>
<dbReference type="Gene3D" id="3.40.50.1000">
    <property type="entry name" value="HAD superfamily/HAD-like"/>
    <property type="match status" value="1"/>
</dbReference>
<protein>
    <submittedName>
        <fullName evidence="1">HAD-IA family hydrolase</fullName>
    </submittedName>
</protein>
<dbReference type="Pfam" id="PF00702">
    <property type="entry name" value="Hydrolase"/>
    <property type="match status" value="1"/>
</dbReference>